<evidence type="ECO:0000313" key="2">
    <source>
        <dbReference type="EMBL" id="CAI5441049.1"/>
    </source>
</evidence>
<dbReference type="EMBL" id="CANHGI010000002">
    <property type="protein sequence ID" value="CAI5441049.1"/>
    <property type="molecule type" value="Genomic_DNA"/>
</dbReference>
<feature type="transmembrane region" description="Helical" evidence="1">
    <location>
        <begin position="70"/>
        <end position="91"/>
    </location>
</feature>
<dbReference type="PANTHER" id="PTHR22718:SF36">
    <property type="entry name" value="G_PROTEIN_RECEP_F1_2 DOMAIN-CONTAINING PROTEIN-RELATED"/>
    <property type="match status" value="1"/>
</dbReference>
<keyword evidence="1" id="KW-0812">Transmembrane</keyword>
<dbReference type="OrthoDB" id="5873832at2759"/>
<comment type="caution">
    <text evidence="2">The sequence shown here is derived from an EMBL/GenBank/DDBJ whole genome shotgun (WGS) entry which is preliminary data.</text>
</comment>
<evidence type="ECO:0000313" key="3">
    <source>
        <dbReference type="Proteomes" id="UP001152747"/>
    </source>
</evidence>
<name>A0A9P1I9P5_9PELO</name>
<dbReference type="PANTHER" id="PTHR22718">
    <property type="entry name" value="SERPENTINE RECEPTOR, CLASS X"/>
    <property type="match status" value="1"/>
</dbReference>
<feature type="transmembrane region" description="Helical" evidence="1">
    <location>
        <begin position="24"/>
        <end position="43"/>
    </location>
</feature>
<keyword evidence="1" id="KW-0472">Membrane</keyword>
<feature type="transmembrane region" description="Helical" evidence="1">
    <location>
        <begin position="111"/>
        <end position="128"/>
    </location>
</feature>
<keyword evidence="1" id="KW-1133">Transmembrane helix</keyword>
<gene>
    <name evidence="2" type="ORF">CAMP_LOCUS3686</name>
</gene>
<reference evidence="2" key="1">
    <citation type="submission" date="2022-11" db="EMBL/GenBank/DDBJ databases">
        <authorList>
            <person name="Kikuchi T."/>
        </authorList>
    </citation>
    <scope>NUCLEOTIDE SEQUENCE</scope>
    <source>
        <strain evidence="2">PS1010</strain>
    </source>
</reference>
<evidence type="ECO:0000256" key="1">
    <source>
        <dbReference type="SAM" id="Phobius"/>
    </source>
</evidence>
<keyword evidence="3" id="KW-1185">Reference proteome</keyword>
<dbReference type="Proteomes" id="UP001152747">
    <property type="component" value="Unassembled WGS sequence"/>
</dbReference>
<accession>A0A9P1I9P5</accession>
<proteinExistence type="predicted"/>
<organism evidence="2 3">
    <name type="scientific">Caenorhabditis angaria</name>
    <dbReference type="NCBI Taxonomy" id="860376"/>
    <lineage>
        <taxon>Eukaryota</taxon>
        <taxon>Metazoa</taxon>
        <taxon>Ecdysozoa</taxon>
        <taxon>Nematoda</taxon>
        <taxon>Chromadorea</taxon>
        <taxon>Rhabditida</taxon>
        <taxon>Rhabditina</taxon>
        <taxon>Rhabditomorpha</taxon>
        <taxon>Rhabditoidea</taxon>
        <taxon>Rhabditidae</taxon>
        <taxon>Peloderinae</taxon>
        <taxon>Caenorhabditis</taxon>
    </lineage>
</organism>
<protein>
    <submittedName>
        <fullName evidence="2">Uncharacterized protein</fullName>
    </submittedName>
</protein>
<dbReference type="AlphaFoldDB" id="A0A9P1I9P5"/>
<sequence>MAFNRCLCFVSAYWNQVIFDMKNLIFLIIFAISISSIATFKSIETSEIERNYYNLVGFIDINKITGYKTLIARIFYIFPLGSTIFYIVLFIKLRQKSKLVMMSTRKVEQKVFAQLLVTAILYGLMSIFF</sequence>